<dbReference type="SUPFAM" id="SSF53300">
    <property type="entry name" value="vWA-like"/>
    <property type="match status" value="1"/>
</dbReference>
<evidence type="ECO:0000256" key="2">
    <source>
        <dbReference type="ARBA" id="ARBA00022692"/>
    </source>
</evidence>
<dbReference type="AlphaFoldDB" id="A0A8A4TN93"/>
<dbReference type="InterPro" id="IPR050768">
    <property type="entry name" value="UPF0353/GerABKA_families"/>
</dbReference>
<dbReference type="PROSITE" id="PS50234">
    <property type="entry name" value="VWFA"/>
    <property type="match status" value="1"/>
</dbReference>
<sequence>MWRLADPWYLILLVLPAALLALRLWSNRRGRASVLFSGGSYLHGLPRSWRAAVSPHLHWLRYPGLVLLIFALTRPQSGQDVQEIQTFAVDIMLVMDVSGTMKTEDMVAGGRQVSRIEAAKTVMAGFIEKRQSDRLGLIAFGTYSLTRCPLTVDYTMVMSALREIDINLFPKDLRRTAIGNALATAVGRLHKSDAKSKVVILLTDGDNTAGNIAPISAAEIAESENVKVYTIGFGSPGRTDVNEQVLHQIATKTGGRFFRSESLADLERVYAEIDELEKSEVTVKNYQLWDEWFQWFLWSGCLLLMLEVMMNQIVCRKVPA</sequence>
<evidence type="ECO:0000256" key="1">
    <source>
        <dbReference type="ARBA" id="ARBA00022475"/>
    </source>
</evidence>
<dbReference type="InterPro" id="IPR036465">
    <property type="entry name" value="vWFA_dom_sf"/>
</dbReference>
<dbReference type="Pfam" id="PF00092">
    <property type="entry name" value="VWA"/>
    <property type="match status" value="1"/>
</dbReference>
<feature type="domain" description="VWFA" evidence="5">
    <location>
        <begin position="90"/>
        <end position="273"/>
    </location>
</feature>
<accession>A0A8A4TN93</accession>
<evidence type="ECO:0000313" key="7">
    <source>
        <dbReference type="Proteomes" id="UP000663929"/>
    </source>
</evidence>
<organism evidence="6 7">
    <name type="scientific">Sulfidibacter corallicola</name>
    <dbReference type="NCBI Taxonomy" id="2818388"/>
    <lineage>
        <taxon>Bacteria</taxon>
        <taxon>Pseudomonadati</taxon>
        <taxon>Acidobacteriota</taxon>
        <taxon>Holophagae</taxon>
        <taxon>Acanthopleuribacterales</taxon>
        <taxon>Acanthopleuribacteraceae</taxon>
        <taxon>Sulfidibacter</taxon>
    </lineage>
</organism>
<evidence type="ECO:0000256" key="3">
    <source>
        <dbReference type="ARBA" id="ARBA00022989"/>
    </source>
</evidence>
<keyword evidence="7" id="KW-1185">Reference proteome</keyword>
<dbReference type="KEGG" id="scor:J3U87_01015"/>
<dbReference type="EMBL" id="CP071793">
    <property type="protein sequence ID" value="QTD51023.1"/>
    <property type="molecule type" value="Genomic_DNA"/>
</dbReference>
<protein>
    <submittedName>
        <fullName evidence="6">VWA domain-containing protein</fullName>
    </submittedName>
</protein>
<gene>
    <name evidence="6" type="ORF">J3U87_01015</name>
</gene>
<dbReference type="Proteomes" id="UP000663929">
    <property type="component" value="Chromosome"/>
</dbReference>
<keyword evidence="3" id="KW-1133">Transmembrane helix</keyword>
<dbReference type="PANTHER" id="PTHR22550:SF5">
    <property type="entry name" value="LEUCINE ZIPPER PROTEIN 4"/>
    <property type="match status" value="1"/>
</dbReference>
<name>A0A8A4TN93_SULCO</name>
<evidence type="ECO:0000313" key="6">
    <source>
        <dbReference type="EMBL" id="QTD51023.1"/>
    </source>
</evidence>
<dbReference type="Gene3D" id="3.40.50.410">
    <property type="entry name" value="von Willebrand factor, type A domain"/>
    <property type="match status" value="1"/>
</dbReference>
<dbReference type="SMART" id="SM00327">
    <property type="entry name" value="VWA"/>
    <property type="match status" value="1"/>
</dbReference>
<keyword evidence="2" id="KW-0812">Transmembrane</keyword>
<evidence type="ECO:0000259" key="5">
    <source>
        <dbReference type="PROSITE" id="PS50234"/>
    </source>
</evidence>
<evidence type="ECO:0000256" key="4">
    <source>
        <dbReference type="ARBA" id="ARBA00023136"/>
    </source>
</evidence>
<dbReference type="InterPro" id="IPR002035">
    <property type="entry name" value="VWF_A"/>
</dbReference>
<dbReference type="PANTHER" id="PTHR22550">
    <property type="entry name" value="SPORE GERMINATION PROTEIN"/>
    <property type="match status" value="1"/>
</dbReference>
<keyword evidence="4" id="KW-0472">Membrane</keyword>
<keyword evidence="1" id="KW-1003">Cell membrane</keyword>
<proteinExistence type="predicted"/>
<dbReference type="RefSeq" id="WP_237381158.1">
    <property type="nucleotide sequence ID" value="NZ_CP071793.1"/>
</dbReference>
<reference evidence="6" key="1">
    <citation type="submission" date="2021-03" db="EMBL/GenBank/DDBJ databases">
        <title>Acanthopleuribacteraceae sp. M133.</title>
        <authorList>
            <person name="Wang G."/>
        </authorList>
    </citation>
    <scope>NUCLEOTIDE SEQUENCE</scope>
    <source>
        <strain evidence="6">M133</strain>
    </source>
</reference>